<dbReference type="RefSeq" id="WP_073045336.1">
    <property type="nucleotide sequence ID" value="NZ_FQZL01000004.1"/>
</dbReference>
<accession>A0A1M6A8H5</accession>
<gene>
    <name evidence="2" type="ORF">SAMN02745751_00026</name>
</gene>
<evidence type="ECO:0000313" key="3">
    <source>
        <dbReference type="Proteomes" id="UP000184052"/>
    </source>
</evidence>
<dbReference type="OrthoDB" id="154912at2"/>
<sequence length="216" mass="23846">MKDLFKKFLIMNIGQFLYALGITMTINADQGMSPWTVFHQGVGLQLGLTIGQATILVGFVIIIINFIFKEKIGWSTVANMALVGIYIDLLMFNNLVPIFKNIYLSYTMMFMGMFLVGYSTAIYVGVGWGSGPRDGLVSVIKKRTPLSVKTIRSGIESLALVFGYFMGGKVGIGTAVMAISVGFFVNLAFRLANFDITEINHTYLDDTVKTMLRKTA</sequence>
<dbReference type="PANTHER" id="PTHR40078">
    <property type="entry name" value="INTEGRAL MEMBRANE PROTEIN-RELATED"/>
    <property type="match status" value="1"/>
</dbReference>
<name>A0A1M6A8H5_9FIRM</name>
<evidence type="ECO:0000313" key="2">
    <source>
        <dbReference type="EMBL" id="SHI32751.1"/>
    </source>
</evidence>
<dbReference type="AlphaFoldDB" id="A0A1M6A8H5"/>
<feature type="transmembrane region" description="Helical" evidence="1">
    <location>
        <begin position="105"/>
        <end position="126"/>
    </location>
</feature>
<evidence type="ECO:0000256" key="1">
    <source>
        <dbReference type="SAM" id="Phobius"/>
    </source>
</evidence>
<feature type="transmembrane region" description="Helical" evidence="1">
    <location>
        <begin position="7"/>
        <end position="26"/>
    </location>
</feature>
<keyword evidence="1" id="KW-0472">Membrane</keyword>
<reference evidence="2 3" key="1">
    <citation type="submission" date="2016-11" db="EMBL/GenBank/DDBJ databases">
        <authorList>
            <person name="Jaros S."/>
            <person name="Januszkiewicz K."/>
            <person name="Wedrychowicz H."/>
        </authorList>
    </citation>
    <scope>NUCLEOTIDE SEQUENCE [LARGE SCALE GENOMIC DNA]</scope>
    <source>
        <strain evidence="2 3">DSM 17477</strain>
    </source>
</reference>
<proteinExistence type="predicted"/>
<dbReference type="Proteomes" id="UP000184052">
    <property type="component" value="Unassembled WGS sequence"/>
</dbReference>
<feature type="transmembrane region" description="Helical" evidence="1">
    <location>
        <begin position="80"/>
        <end position="99"/>
    </location>
</feature>
<dbReference type="InterPro" id="IPR038750">
    <property type="entry name" value="YczE/YyaS-like"/>
</dbReference>
<protein>
    <submittedName>
        <fullName evidence="2">Uncharacterized membrane protein YczE</fullName>
    </submittedName>
</protein>
<dbReference type="PANTHER" id="PTHR40078:SF1">
    <property type="entry name" value="INTEGRAL MEMBRANE PROTEIN"/>
    <property type="match status" value="1"/>
</dbReference>
<keyword evidence="3" id="KW-1185">Reference proteome</keyword>
<feature type="transmembrane region" description="Helical" evidence="1">
    <location>
        <begin position="146"/>
        <end position="165"/>
    </location>
</feature>
<keyword evidence="1" id="KW-0812">Transmembrane</keyword>
<dbReference type="Pfam" id="PF19700">
    <property type="entry name" value="DUF6198"/>
    <property type="match status" value="1"/>
</dbReference>
<organism evidence="2 3">
    <name type="scientific">Dethiosulfatibacter aminovorans DSM 17477</name>
    <dbReference type="NCBI Taxonomy" id="1121476"/>
    <lineage>
        <taxon>Bacteria</taxon>
        <taxon>Bacillati</taxon>
        <taxon>Bacillota</taxon>
        <taxon>Tissierellia</taxon>
        <taxon>Dethiosulfatibacter</taxon>
    </lineage>
</organism>
<dbReference type="EMBL" id="FQZL01000004">
    <property type="protein sequence ID" value="SHI32751.1"/>
    <property type="molecule type" value="Genomic_DNA"/>
</dbReference>
<feature type="transmembrane region" description="Helical" evidence="1">
    <location>
        <begin position="171"/>
        <end position="189"/>
    </location>
</feature>
<keyword evidence="1" id="KW-1133">Transmembrane helix</keyword>
<feature type="transmembrane region" description="Helical" evidence="1">
    <location>
        <begin position="46"/>
        <end position="68"/>
    </location>
</feature>